<keyword evidence="2" id="KW-1185">Reference proteome</keyword>
<sequence length="322" mass="36651">MKLNYNNETRTTSNTEGVITEIPGFGNSSVVEWIDPSKASPGAYYRYLADVLVEQGYVRDISIRGAPYDFRKGPNENQEFISNLINLVEETYTLNGNKSVVLIAHSMGGPMTHLLLKKVTQAWKDKYVRALVGLNGAWGGSVKALKVYVVGDNLGAFMLKEGVVREMQISAPSLAWLMPSKQLWKENEVLVETDKKNYTVNDFEDFFRDINYEIGWEMYKDVLPFKDHFTAPGVEVHCLHGYGVDTTEKLFYKPREFPSAYPTLVKGAGDGTVNERSLEACLHWKNLQKQKVYHQPFPKVDHMNILRNQNVLNYISQLLNKL</sequence>
<organism evidence="1 2">
    <name type="scientific">Polyplax serrata</name>
    <name type="common">Common mouse louse</name>
    <dbReference type="NCBI Taxonomy" id="468196"/>
    <lineage>
        <taxon>Eukaryota</taxon>
        <taxon>Metazoa</taxon>
        <taxon>Ecdysozoa</taxon>
        <taxon>Arthropoda</taxon>
        <taxon>Hexapoda</taxon>
        <taxon>Insecta</taxon>
        <taxon>Pterygota</taxon>
        <taxon>Neoptera</taxon>
        <taxon>Paraneoptera</taxon>
        <taxon>Psocodea</taxon>
        <taxon>Troctomorpha</taxon>
        <taxon>Phthiraptera</taxon>
        <taxon>Anoplura</taxon>
        <taxon>Polyplacidae</taxon>
        <taxon>Polyplax</taxon>
    </lineage>
</organism>
<dbReference type="Proteomes" id="UP001359485">
    <property type="component" value="Unassembled WGS sequence"/>
</dbReference>
<evidence type="ECO:0000313" key="1">
    <source>
        <dbReference type="EMBL" id="KAK6632112.1"/>
    </source>
</evidence>
<proteinExistence type="predicted"/>
<dbReference type="PANTHER" id="PTHR11440">
    <property type="entry name" value="LECITHIN-CHOLESTEROL ACYLTRANSFERASE-RELATED"/>
    <property type="match status" value="1"/>
</dbReference>
<reference evidence="1 2" key="1">
    <citation type="submission" date="2023-09" db="EMBL/GenBank/DDBJ databases">
        <title>Genomes of two closely related lineages of the louse Polyplax serrata with different host specificities.</title>
        <authorList>
            <person name="Martinu J."/>
            <person name="Tarabai H."/>
            <person name="Stefka J."/>
            <person name="Hypsa V."/>
        </authorList>
    </citation>
    <scope>NUCLEOTIDE SEQUENCE [LARGE SCALE GENOMIC DNA]</scope>
    <source>
        <strain evidence="1">98ZLc_SE</strain>
    </source>
</reference>
<dbReference type="Gene3D" id="3.40.50.1820">
    <property type="entry name" value="alpha/beta hydrolase"/>
    <property type="match status" value="2"/>
</dbReference>
<dbReference type="EMBL" id="JAWJWF010000005">
    <property type="protein sequence ID" value="KAK6632112.1"/>
    <property type="molecule type" value="Genomic_DNA"/>
</dbReference>
<dbReference type="SUPFAM" id="SSF53474">
    <property type="entry name" value="alpha/beta-Hydrolases"/>
    <property type="match status" value="1"/>
</dbReference>
<dbReference type="InterPro" id="IPR029058">
    <property type="entry name" value="AB_hydrolase_fold"/>
</dbReference>
<accession>A0ABR1AZV7</accession>
<dbReference type="Pfam" id="PF02450">
    <property type="entry name" value="LCAT"/>
    <property type="match status" value="1"/>
</dbReference>
<comment type="caution">
    <text evidence="1">The sequence shown here is derived from an EMBL/GenBank/DDBJ whole genome shotgun (WGS) entry which is preliminary data.</text>
</comment>
<gene>
    <name evidence="1" type="ORF">RUM44_007142</name>
</gene>
<name>A0ABR1AZV7_POLSC</name>
<evidence type="ECO:0000313" key="2">
    <source>
        <dbReference type="Proteomes" id="UP001359485"/>
    </source>
</evidence>
<dbReference type="InterPro" id="IPR003386">
    <property type="entry name" value="LACT/PDAT_acylTrfase"/>
</dbReference>
<protein>
    <submittedName>
        <fullName evidence="1">Uncharacterized protein</fullName>
    </submittedName>
</protein>